<feature type="transmembrane region" description="Helical" evidence="6">
    <location>
        <begin position="196"/>
        <end position="211"/>
    </location>
</feature>
<dbReference type="EMBL" id="JAEVLS010000003">
    <property type="protein sequence ID" value="MBM0106211.1"/>
    <property type="molecule type" value="Genomic_DNA"/>
</dbReference>
<evidence type="ECO:0000256" key="1">
    <source>
        <dbReference type="ARBA" id="ARBA00004141"/>
    </source>
</evidence>
<keyword evidence="9" id="KW-1185">Reference proteome</keyword>
<protein>
    <submittedName>
        <fullName evidence="8">O-antigen ligase family protein</fullName>
    </submittedName>
</protein>
<feature type="transmembrane region" description="Helical" evidence="6">
    <location>
        <begin position="131"/>
        <end position="151"/>
    </location>
</feature>
<dbReference type="InterPro" id="IPR051533">
    <property type="entry name" value="WaaL-like"/>
</dbReference>
<evidence type="ECO:0000256" key="6">
    <source>
        <dbReference type="SAM" id="Phobius"/>
    </source>
</evidence>
<keyword evidence="2 6" id="KW-0812">Transmembrane</keyword>
<keyword evidence="3 6" id="KW-1133">Transmembrane helix</keyword>
<dbReference type="RefSeq" id="WP_203168323.1">
    <property type="nucleotide sequence ID" value="NZ_JAEVLS010000003.1"/>
</dbReference>
<feature type="transmembrane region" description="Helical" evidence="6">
    <location>
        <begin position="21"/>
        <end position="41"/>
    </location>
</feature>
<dbReference type="Proteomes" id="UP000661077">
    <property type="component" value="Unassembled WGS sequence"/>
</dbReference>
<dbReference type="PANTHER" id="PTHR37422:SF13">
    <property type="entry name" value="LIPOPOLYSACCHARIDE BIOSYNTHESIS PROTEIN PA4999-RELATED"/>
    <property type="match status" value="1"/>
</dbReference>
<organism evidence="8 9">
    <name type="scientific">Steroidobacter gossypii</name>
    <dbReference type="NCBI Taxonomy" id="2805490"/>
    <lineage>
        <taxon>Bacteria</taxon>
        <taxon>Pseudomonadati</taxon>
        <taxon>Pseudomonadota</taxon>
        <taxon>Gammaproteobacteria</taxon>
        <taxon>Steroidobacterales</taxon>
        <taxon>Steroidobacteraceae</taxon>
        <taxon>Steroidobacter</taxon>
    </lineage>
</organism>
<feature type="transmembrane region" description="Helical" evidence="6">
    <location>
        <begin position="325"/>
        <end position="346"/>
    </location>
</feature>
<name>A0ABS1WZ04_9GAMM</name>
<evidence type="ECO:0000313" key="8">
    <source>
        <dbReference type="EMBL" id="MBM0106211.1"/>
    </source>
</evidence>
<keyword evidence="8" id="KW-0436">Ligase</keyword>
<feature type="transmembrane region" description="Helical" evidence="6">
    <location>
        <begin position="171"/>
        <end position="189"/>
    </location>
</feature>
<evidence type="ECO:0000256" key="5">
    <source>
        <dbReference type="SAM" id="MobiDB-lite"/>
    </source>
</evidence>
<proteinExistence type="predicted"/>
<feature type="transmembrane region" description="Helical" evidence="6">
    <location>
        <begin position="239"/>
        <end position="258"/>
    </location>
</feature>
<dbReference type="Pfam" id="PF04932">
    <property type="entry name" value="Wzy_C"/>
    <property type="match status" value="1"/>
</dbReference>
<comment type="subcellular location">
    <subcellularLocation>
        <location evidence="1">Membrane</location>
        <topology evidence="1">Multi-pass membrane protein</topology>
    </subcellularLocation>
</comment>
<feature type="transmembrane region" description="Helical" evidence="6">
    <location>
        <begin position="217"/>
        <end position="232"/>
    </location>
</feature>
<dbReference type="InterPro" id="IPR007016">
    <property type="entry name" value="O-antigen_ligase-rel_domated"/>
</dbReference>
<keyword evidence="4 6" id="KW-0472">Membrane</keyword>
<feature type="transmembrane region" description="Helical" evidence="6">
    <location>
        <begin position="77"/>
        <end position="94"/>
    </location>
</feature>
<accession>A0ABS1WZ04</accession>
<reference evidence="8 9" key="1">
    <citation type="journal article" date="2021" name="Int. J. Syst. Evol. Microbiol.">
        <title>Steroidobacter gossypii sp. nov., isolated from soil of cotton cropping field.</title>
        <authorList>
            <person name="Huang R."/>
            <person name="Yang S."/>
            <person name="Zhen C."/>
            <person name="Liu W."/>
        </authorList>
    </citation>
    <scope>NUCLEOTIDE SEQUENCE [LARGE SCALE GENOMIC DNA]</scope>
    <source>
        <strain evidence="8 9">S1-65</strain>
    </source>
</reference>
<evidence type="ECO:0000256" key="2">
    <source>
        <dbReference type="ARBA" id="ARBA00022692"/>
    </source>
</evidence>
<feature type="region of interest" description="Disordered" evidence="5">
    <location>
        <begin position="437"/>
        <end position="468"/>
    </location>
</feature>
<comment type="caution">
    <text evidence="8">The sequence shown here is derived from an EMBL/GenBank/DDBJ whole genome shotgun (WGS) entry which is preliminary data.</text>
</comment>
<feature type="transmembrane region" description="Helical" evidence="6">
    <location>
        <begin position="47"/>
        <end position="65"/>
    </location>
</feature>
<gene>
    <name evidence="8" type="ORF">JM946_15875</name>
</gene>
<dbReference type="PANTHER" id="PTHR37422">
    <property type="entry name" value="TEICHURONIC ACID BIOSYNTHESIS PROTEIN TUAE"/>
    <property type="match status" value="1"/>
</dbReference>
<evidence type="ECO:0000256" key="3">
    <source>
        <dbReference type="ARBA" id="ARBA00022989"/>
    </source>
</evidence>
<evidence type="ECO:0000313" key="9">
    <source>
        <dbReference type="Proteomes" id="UP000661077"/>
    </source>
</evidence>
<feature type="transmembrane region" description="Helical" evidence="6">
    <location>
        <begin position="100"/>
        <end position="119"/>
    </location>
</feature>
<sequence length="468" mass="50943">MNRRRQAQVTPEQVERSTRIYYYWLLLALFLEYARPASYFAFLRVPFLYSAIPLSLFVATCFAPGMRSMREILADPLTKWIPIFVALIAFSFAHADVSLYVYNIFKLVLGYAIMFIMIARIVTSEARFRGVIATLLLAHLFLLAMNPAVVMNPNERNYIIGATFLGDGNDFSMSLCILIPFAISMALGATTRWGRWFAWAGVGIGLLAIIASQSRGAALGLGAVLIYLWLISPRKMAVLAGVAVVGLVVLVYAPPVYFQRLGTIANYETEGSAMGRITAWKAGLRMAADHPITGVGAGHYAISFGTKYRPPEAQGMPWLTAHSSYFLVLGELGLPGIITFLVLTWGNIRANGKMRRFVRKRAGPDVDPAKLAFANRVLVLSSGAVLGFATAGAFLSAAYYPHVFVFTGLLLSLRNMVATSLNVSVAEALGRNPAVRKPRRGIAVPPATDDPKGGGQVATPSLGRRPQA</sequence>
<feature type="transmembrane region" description="Helical" evidence="6">
    <location>
        <begin position="377"/>
        <end position="400"/>
    </location>
</feature>
<dbReference type="GO" id="GO:0016874">
    <property type="term" value="F:ligase activity"/>
    <property type="evidence" value="ECO:0007669"/>
    <property type="project" value="UniProtKB-KW"/>
</dbReference>
<evidence type="ECO:0000256" key="4">
    <source>
        <dbReference type="ARBA" id="ARBA00023136"/>
    </source>
</evidence>
<feature type="domain" description="O-antigen ligase-related" evidence="7">
    <location>
        <begin position="202"/>
        <end position="341"/>
    </location>
</feature>
<evidence type="ECO:0000259" key="7">
    <source>
        <dbReference type="Pfam" id="PF04932"/>
    </source>
</evidence>